<evidence type="ECO:0000256" key="2">
    <source>
        <dbReference type="SAM" id="Phobius"/>
    </source>
</evidence>
<feature type="coiled-coil region" evidence="1">
    <location>
        <begin position="33"/>
        <end position="70"/>
    </location>
</feature>
<dbReference type="InterPro" id="IPR014717">
    <property type="entry name" value="Transl_elong_EF1B/ribsomal_bS6"/>
</dbReference>
<dbReference type="STRING" id="1817821.A2717_02190"/>
<sequence length="198" mass="21783">MKMITKVLASMIFGAVIFILVVVFLALPGLNDLDGINADAKQKKIELEILENQIRAFKTAQSDLAKATRKEDIRNAFVAKEDLVVTVKEFELAGAVTNTKTTLNITELGSKDKPSSVTNKPKGVEEIPYTIDTVNDYNGIVKFLDYLEHIPHFTEISKISLSSEVTNIGLDKIRTGVVFGQIKGVFFVKSVINPPATK</sequence>
<name>A0A1F5N9T0_9BACT</name>
<dbReference type="AlphaFoldDB" id="A0A1F5N9T0"/>
<accession>A0A1F5N9T0</accession>
<keyword evidence="2" id="KW-0472">Membrane</keyword>
<dbReference type="Gene3D" id="3.30.70.60">
    <property type="match status" value="1"/>
</dbReference>
<keyword evidence="1" id="KW-0175">Coiled coil</keyword>
<keyword evidence="2" id="KW-1133">Transmembrane helix</keyword>
<gene>
    <name evidence="3" type="ORF">A2717_02190</name>
</gene>
<keyword evidence="2" id="KW-0812">Transmembrane</keyword>
<organism evidence="3 4">
    <name type="scientific">Candidatus Doudnabacteria bacterium RIFCSPHIGHO2_01_FULL_41_86</name>
    <dbReference type="NCBI Taxonomy" id="1817821"/>
    <lineage>
        <taxon>Bacteria</taxon>
        <taxon>Candidatus Doudnaibacteriota</taxon>
    </lineage>
</organism>
<evidence type="ECO:0000256" key="1">
    <source>
        <dbReference type="SAM" id="Coils"/>
    </source>
</evidence>
<feature type="transmembrane region" description="Helical" evidence="2">
    <location>
        <begin position="7"/>
        <end position="27"/>
    </location>
</feature>
<reference evidence="3 4" key="1">
    <citation type="journal article" date="2016" name="Nat. Commun.">
        <title>Thousands of microbial genomes shed light on interconnected biogeochemical processes in an aquifer system.</title>
        <authorList>
            <person name="Anantharaman K."/>
            <person name="Brown C.T."/>
            <person name="Hug L.A."/>
            <person name="Sharon I."/>
            <person name="Castelle C.J."/>
            <person name="Probst A.J."/>
            <person name="Thomas B.C."/>
            <person name="Singh A."/>
            <person name="Wilkins M.J."/>
            <person name="Karaoz U."/>
            <person name="Brodie E.L."/>
            <person name="Williams K.H."/>
            <person name="Hubbard S.S."/>
            <person name="Banfield J.F."/>
        </authorList>
    </citation>
    <scope>NUCLEOTIDE SEQUENCE [LARGE SCALE GENOMIC DNA]</scope>
</reference>
<dbReference type="EMBL" id="MFEH01000001">
    <property type="protein sequence ID" value="OGE74328.1"/>
    <property type="molecule type" value="Genomic_DNA"/>
</dbReference>
<comment type="caution">
    <text evidence="3">The sequence shown here is derived from an EMBL/GenBank/DDBJ whole genome shotgun (WGS) entry which is preliminary data.</text>
</comment>
<evidence type="ECO:0000313" key="4">
    <source>
        <dbReference type="Proteomes" id="UP000177610"/>
    </source>
</evidence>
<proteinExistence type="predicted"/>
<evidence type="ECO:0000313" key="3">
    <source>
        <dbReference type="EMBL" id="OGE74328.1"/>
    </source>
</evidence>
<protein>
    <submittedName>
        <fullName evidence="3">Uncharacterized protein</fullName>
    </submittedName>
</protein>
<dbReference type="Proteomes" id="UP000177610">
    <property type="component" value="Unassembled WGS sequence"/>
</dbReference>